<dbReference type="STRING" id="671987.R0IDL6"/>
<accession>R0IDL6</accession>
<reference evidence="5 6" key="2">
    <citation type="journal article" date="2013" name="PLoS Genet.">
        <title>Comparative genome structure, secondary metabolite, and effector coding capacity across Cochliobolus pathogens.</title>
        <authorList>
            <person name="Condon B.J."/>
            <person name="Leng Y."/>
            <person name="Wu D."/>
            <person name="Bushley K.E."/>
            <person name="Ohm R.A."/>
            <person name="Otillar R."/>
            <person name="Martin J."/>
            <person name="Schackwitz W."/>
            <person name="Grimwood J."/>
            <person name="MohdZainudin N."/>
            <person name="Xue C."/>
            <person name="Wang R."/>
            <person name="Manning V.A."/>
            <person name="Dhillon B."/>
            <person name="Tu Z.J."/>
            <person name="Steffenson B.J."/>
            <person name="Salamov A."/>
            <person name="Sun H."/>
            <person name="Lowry S."/>
            <person name="LaButti K."/>
            <person name="Han J."/>
            <person name="Copeland A."/>
            <person name="Lindquist E."/>
            <person name="Barry K."/>
            <person name="Schmutz J."/>
            <person name="Baker S.E."/>
            <person name="Ciuffetti L.M."/>
            <person name="Grigoriev I.V."/>
            <person name="Zhong S."/>
            <person name="Turgeon B.G."/>
        </authorList>
    </citation>
    <scope>NUCLEOTIDE SEQUENCE [LARGE SCALE GENOMIC DNA]</scope>
    <source>
        <strain evidence="6">28A</strain>
    </source>
</reference>
<evidence type="ECO:0000313" key="6">
    <source>
        <dbReference type="Proteomes" id="UP000016935"/>
    </source>
</evidence>
<dbReference type="Pfam" id="PF00293">
    <property type="entry name" value="NUDIX"/>
    <property type="match status" value="1"/>
</dbReference>
<feature type="domain" description="Nudix hydrolase" evidence="4">
    <location>
        <begin position="137"/>
        <end position="307"/>
    </location>
</feature>
<feature type="region of interest" description="Disordered" evidence="3">
    <location>
        <begin position="315"/>
        <end position="335"/>
    </location>
</feature>
<dbReference type="AlphaFoldDB" id="R0IDL6"/>
<dbReference type="EMBL" id="KB908833">
    <property type="protein sequence ID" value="EOA83231.1"/>
    <property type="molecule type" value="Genomic_DNA"/>
</dbReference>
<dbReference type="RefSeq" id="XP_008029003.1">
    <property type="nucleotide sequence ID" value="XM_008030812.1"/>
</dbReference>
<dbReference type="GeneID" id="19406153"/>
<dbReference type="GO" id="GO:0080042">
    <property type="term" value="F:ADP-glucose pyrophosphohydrolase activity"/>
    <property type="evidence" value="ECO:0007669"/>
    <property type="project" value="TreeGrafter"/>
</dbReference>
<dbReference type="GO" id="GO:0080041">
    <property type="term" value="F:ADP-ribose pyrophosphohydrolase activity"/>
    <property type="evidence" value="ECO:0007669"/>
    <property type="project" value="TreeGrafter"/>
</dbReference>
<organism evidence="5 6">
    <name type="scientific">Exserohilum turcicum (strain 28A)</name>
    <name type="common">Northern leaf blight fungus</name>
    <name type="synonym">Setosphaeria turcica</name>
    <dbReference type="NCBI Taxonomy" id="671987"/>
    <lineage>
        <taxon>Eukaryota</taxon>
        <taxon>Fungi</taxon>
        <taxon>Dikarya</taxon>
        <taxon>Ascomycota</taxon>
        <taxon>Pezizomycotina</taxon>
        <taxon>Dothideomycetes</taxon>
        <taxon>Pleosporomycetidae</taxon>
        <taxon>Pleosporales</taxon>
        <taxon>Pleosporineae</taxon>
        <taxon>Pleosporaceae</taxon>
        <taxon>Exserohilum</taxon>
    </lineage>
</organism>
<dbReference type="InterPro" id="IPR015797">
    <property type="entry name" value="NUDIX_hydrolase-like_dom_sf"/>
</dbReference>
<dbReference type="InterPro" id="IPR000086">
    <property type="entry name" value="NUDIX_hydrolase_dom"/>
</dbReference>
<dbReference type="GO" id="GO:0006753">
    <property type="term" value="P:nucleoside phosphate metabolic process"/>
    <property type="evidence" value="ECO:0007669"/>
    <property type="project" value="TreeGrafter"/>
</dbReference>
<dbReference type="GO" id="GO:0019693">
    <property type="term" value="P:ribose phosphate metabolic process"/>
    <property type="evidence" value="ECO:0007669"/>
    <property type="project" value="TreeGrafter"/>
</dbReference>
<dbReference type="Proteomes" id="UP000016935">
    <property type="component" value="Unassembled WGS sequence"/>
</dbReference>
<proteinExistence type="predicted"/>
<dbReference type="PANTHER" id="PTHR11839">
    <property type="entry name" value="UDP/ADP-SUGAR PYROPHOSPHATASE"/>
    <property type="match status" value="1"/>
</dbReference>
<dbReference type="OrthoDB" id="10249920at2759"/>
<dbReference type="PROSITE" id="PS51462">
    <property type="entry name" value="NUDIX"/>
    <property type="match status" value="1"/>
</dbReference>
<dbReference type="Gene3D" id="3.90.79.10">
    <property type="entry name" value="Nucleoside Triphosphate Pyrophosphohydrolase"/>
    <property type="match status" value="1"/>
</dbReference>
<dbReference type="CDD" id="cd03424">
    <property type="entry name" value="NUDIX_ADPRase_Nudt5_UGPPase_Nudt14"/>
    <property type="match status" value="1"/>
</dbReference>
<evidence type="ECO:0000256" key="3">
    <source>
        <dbReference type="SAM" id="MobiDB-lite"/>
    </source>
</evidence>
<evidence type="ECO:0000256" key="2">
    <source>
        <dbReference type="ARBA" id="ARBA00022801"/>
    </source>
</evidence>
<comment type="cofactor">
    <cofactor evidence="1">
        <name>Mg(2+)</name>
        <dbReference type="ChEBI" id="CHEBI:18420"/>
    </cofactor>
</comment>
<keyword evidence="6" id="KW-1185">Reference proteome</keyword>
<evidence type="ECO:0000256" key="1">
    <source>
        <dbReference type="ARBA" id="ARBA00001946"/>
    </source>
</evidence>
<dbReference type="SUPFAM" id="SSF55811">
    <property type="entry name" value="Nudix"/>
    <property type="match status" value="1"/>
</dbReference>
<keyword evidence="2" id="KW-0378">Hydrolase</keyword>
<reference evidence="5 6" key="1">
    <citation type="journal article" date="2012" name="PLoS Pathog.">
        <title>Diverse lifestyles and strategies of plant pathogenesis encoded in the genomes of eighteen Dothideomycetes fungi.</title>
        <authorList>
            <person name="Ohm R.A."/>
            <person name="Feau N."/>
            <person name="Henrissat B."/>
            <person name="Schoch C.L."/>
            <person name="Horwitz B.A."/>
            <person name="Barry K.W."/>
            <person name="Condon B.J."/>
            <person name="Copeland A.C."/>
            <person name="Dhillon B."/>
            <person name="Glaser F."/>
            <person name="Hesse C.N."/>
            <person name="Kosti I."/>
            <person name="LaButti K."/>
            <person name="Lindquist E.A."/>
            <person name="Lucas S."/>
            <person name="Salamov A.A."/>
            <person name="Bradshaw R.E."/>
            <person name="Ciuffetti L."/>
            <person name="Hamelin R.C."/>
            <person name="Kema G.H.J."/>
            <person name="Lawrence C."/>
            <person name="Scott J.A."/>
            <person name="Spatafora J.W."/>
            <person name="Turgeon B.G."/>
            <person name="de Wit P.J.G.M."/>
            <person name="Zhong S."/>
            <person name="Goodwin S.B."/>
            <person name="Grigoriev I.V."/>
        </authorList>
    </citation>
    <scope>NUCLEOTIDE SEQUENCE [LARGE SCALE GENOMIC DNA]</scope>
    <source>
        <strain evidence="6">28A</strain>
    </source>
</reference>
<evidence type="ECO:0000259" key="4">
    <source>
        <dbReference type="PROSITE" id="PS51462"/>
    </source>
</evidence>
<dbReference type="eggNOG" id="KOG3041">
    <property type="taxonomic scope" value="Eukaryota"/>
</dbReference>
<sequence>MRTEIHNPNTRPSTRPPAALTLHEFHGKTFSPPIPVYLPWNLSAAEFEQILERPENEPAFRFPALRNWLVRLLKALDAQQNAAHPFHKRPYRLEELNIEAVDWFDKKEHTWLGFMKIQAEIRNGPGAGDWVPGAAFLRGGSVAILAIVQPSDALGEDEKHVICTVQPRPAASSLAFTEIPAGMLDDSGSFAGTAARELKEEAHLDIQASELLDLTELALSEGSRDFVSTAEELHSAMYPSPGACDEFIKLYLYQKRLSRPHMEWLRGRATGLEHEGERIKLKLVPLTSFWREAARDAKALSALALYENLRREGRVPDMPHESAEEPDNLAGSSVS</sequence>
<dbReference type="PANTHER" id="PTHR11839:SF18">
    <property type="entry name" value="NUDIX HYDROLASE DOMAIN-CONTAINING PROTEIN"/>
    <property type="match status" value="1"/>
</dbReference>
<gene>
    <name evidence="5" type="ORF">SETTUDRAFT_95284</name>
</gene>
<dbReference type="HOGENOM" id="CLU_070130_0_0_1"/>
<name>R0IDL6_EXST2</name>
<protein>
    <recommendedName>
        <fullName evidence="4">Nudix hydrolase domain-containing protein</fullName>
    </recommendedName>
</protein>
<evidence type="ECO:0000313" key="5">
    <source>
        <dbReference type="EMBL" id="EOA83231.1"/>
    </source>
</evidence>